<evidence type="ECO:0000313" key="4">
    <source>
        <dbReference type="Proteomes" id="UP000482800"/>
    </source>
</evidence>
<dbReference type="GO" id="GO:0070967">
    <property type="term" value="F:coenzyme F420 binding"/>
    <property type="evidence" value="ECO:0007669"/>
    <property type="project" value="TreeGrafter"/>
</dbReference>
<evidence type="ECO:0000313" key="3">
    <source>
        <dbReference type="EMBL" id="GFJ76071.1"/>
    </source>
</evidence>
<reference evidence="3 4" key="1">
    <citation type="submission" date="2020-03" db="EMBL/GenBank/DDBJ databases">
        <title>Whole genome shotgun sequence of Phytohabitans houttuyneae NBRC 108639.</title>
        <authorList>
            <person name="Komaki H."/>
            <person name="Tamura T."/>
        </authorList>
    </citation>
    <scope>NUCLEOTIDE SEQUENCE [LARGE SCALE GENOMIC DNA]</scope>
    <source>
        <strain evidence="3 4">NBRC 108639</strain>
    </source>
</reference>
<dbReference type="InterPro" id="IPR052019">
    <property type="entry name" value="F420H2_bilvrd_red/Heme_oxyg"/>
</dbReference>
<keyword evidence="1" id="KW-0560">Oxidoreductase</keyword>
<dbReference type="RefSeq" id="WP_218578610.1">
    <property type="nucleotide sequence ID" value="NZ_BAABGO010000003.1"/>
</dbReference>
<dbReference type="SUPFAM" id="SSF50475">
    <property type="entry name" value="FMN-binding split barrel"/>
    <property type="match status" value="1"/>
</dbReference>
<evidence type="ECO:0000256" key="1">
    <source>
        <dbReference type="ARBA" id="ARBA00023002"/>
    </source>
</evidence>
<dbReference type="PANTHER" id="PTHR35176">
    <property type="entry name" value="HEME OXYGENASE HI_0854-RELATED"/>
    <property type="match status" value="1"/>
</dbReference>
<gene>
    <name evidence="3" type="ORF">Phou_002510</name>
</gene>
<comment type="caution">
    <text evidence="3">The sequence shown here is derived from an EMBL/GenBank/DDBJ whole genome shotgun (WGS) entry which is preliminary data.</text>
</comment>
<dbReference type="AlphaFoldDB" id="A0A6V8K125"/>
<dbReference type="InterPro" id="IPR011576">
    <property type="entry name" value="Pyridox_Oxase_N"/>
</dbReference>
<dbReference type="GO" id="GO:0016627">
    <property type="term" value="F:oxidoreductase activity, acting on the CH-CH group of donors"/>
    <property type="evidence" value="ECO:0007669"/>
    <property type="project" value="TreeGrafter"/>
</dbReference>
<accession>A0A6V8K125</accession>
<sequence length="161" mass="17775">MPTASRPHMPDYGVAAPNAGSGLLPWSWAAERLERSHDYWVATIHPDGHPNMTPVWGVWDGEAVWFSCGPRSRKARNLERDPRATVTTSDPNEPVILEGTVVREAGRSANEAFTERVNAKYGGGLAVDFFLANATYRLVPTWAMGMVEADFSGSPTRWIFT</sequence>
<evidence type="ECO:0000259" key="2">
    <source>
        <dbReference type="Pfam" id="PF01243"/>
    </source>
</evidence>
<protein>
    <recommendedName>
        <fullName evidence="2">Pyridoxamine 5'-phosphate oxidase N-terminal domain-containing protein</fullName>
    </recommendedName>
</protein>
<keyword evidence="4" id="KW-1185">Reference proteome</keyword>
<dbReference type="EMBL" id="BLPF01000001">
    <property type="protein sequence ID" value="GFJ76071.1"/>
    <property type="molecule type" value="Genomic_DNA"/>
</dbReference>
<dbReference type="GO" id="GO:0005829">
    <property type="term" value="C:cytosol"/>
    <property type="evidence" value="ECO:0007669"/>
    <property type="project" value="TreeGrafter"/>
</dbReference>
<proteinExistence type="predicted"/>
<dbReference type="Pfam" id="PF01243">
    <property type="entry name" value="PNPOx_N"/>
    <property type="match status" value="1"/>
</dbReference>
<organism evidence="3 4">
    <name type="scientific">Phytohabitans houttuyneae</name>
    <dbReference type="NCBI Taxonomy" id="1076126"/>
    <lineage>
        <taxon>Bacteria</taxon>
        <taxon>Bacillati</taxon>
        <taxon>Actinomycetota</taxon>
        <taxon>Actinomycetes</taxon>
        <taxon>Micromonosporales</taxon>
        <taxon>Micromonosporaceae</taxon>
    </lineage>
</organism>
<dbReference type="PANTHER" id="PTHR35176:SF4">
    <property type="entry name" value="PYRIDOXAMINE 5'-PHOSPHATE OXIDASE-RELATED FMN-BINDING"/>
    <property type="match status" value="1"/>
</dbReference>
<reference evidence="3 4" key="2">
    <citation type="submission" date="2020-03" db="EMBL/GenBank/DDBJ databases">
        <authorList>
            <person name="Ichikawa N."/>
            <person name="Kimura A."/>
            <person name="Kitahashi Y."/>
            <person name="Uohara A."/>
        </authorList>
    </citation>
    <scope>NUCLEOTIDE SEQUENCE [LARGE SCALE GENOMIC DNA]</scope>
    <source>
        <strain evidence="3 4">NBRC 108639</strain>
    </source>
</reference>
<name>A0A6V8K125_9ACTN</name>
<feature type="domain" description="Pyridoxamine 5'-phosphate oxidase N-terminal" evidence="2">
    <location>
        <begin position="31"/>
        <end position="123"/>
    </location>
</feature>
<dbReference type="Proteomes" id="UP000482800">
    <property type="component" value="Unassembled WGS sequence"/>
</dbReference>
<dbReference type="Gene3D" id="2.30.110.10">
    <property type="entry name" value="Electron Transport, Fmn-binding Protein, Chain A"/>
    <property type="match status" value="1"/>
</dbReference>
<dbReference type="InterPro" id="IPR012349">
    <property type="entry name" value="Split_barrel_FMN-bd"/>
</dbReference>